<evidence type="ECO:0000259" key="12">
    <source>
        <dbReference type="PROSITE" id="PS50113"/>
    </source>
</evidence>
<dbReference type="SUPFAM" id="SSF55785">
    <property type="entry name" value="PYP-like sensor domain (PAS domain)"/>
    <property type="match status" value="1"/>
</dbReference>
<protein>
    <recommendedName>
        <fullName evidence="2">histidine kinase</fullName>
        <ecNumber evidence="2">2.7.13.3</ecNumber>
    </recommendedName>
</protein>
<evidence type="ECO:0000256" key="8">
    <source>
        <dbReference type="ARBA" id="ARBA00023012"/>
    </source>
</evidence>
<comment type="caution">
    <text evidence="13">The sequence shown here is derived from an EMBL/GenBank/DDBJ whole genome shotgun (WGS) entry which is preliminary data.</text>
</comment>
<dbReference type="SMART" id="SM00388">
    <property type="entry name" value="HisKA"/>
    <property type="match status" value="1"/>
</dbReference>
<dbReference type="SMART" id="SM00091">
    <property type="entry name" value="PAS"/>
    <property type="match status" value="1"/>
</dbReference>
<dbReference type="GO" id="GO:0006355">
    <property type="term" value="P:regulation of DNA-templated transcription"/>
    <property type="evidence" value="ECO:0007669"/>
    <property type="project" value="InterPro"/>
</dbReference>
<feature type="domain" description="Histidine kinase" evidence="10">
    <location>
        <begin position="201"/>
        <end position="408"/>
    </location>
</feature>
<dbReference type="InterPro" id="IPR013767">
    <property type="entry name" value="PAS_fold"/>
</dbReference>
<evidence type="ECO:0000256" key="9">
    <source>
        <dbReference type="SAM" id="Phobius"/>
    </source>
</evidence>
<dbReference type="Proteomes" id="UP000706172">
    <property type="component" value="Unassembled WGS sequence"/>
</dbReference>
<evidence type="ECO:0000259" key="10">
    <source>
        <dbReference type="PROSITE" id="PS50109"/>
    </source>
</evidence>
<dbReference type="PANTHER" id="PTHR43065">
    <property type="entry name" value="SENSOR HISTIDINE KINASE"/>
    <property type="match status" value="1"/>
</dbReference>
<reference evidence="13" key="1">
    <citation type="submission" date="2020-07" db="EMBL/GenBank/DDBJ databases">
        <title>Severe corrosion of carbon steel in oil field produced water can be linked to methanogenic archaea containing a special type of NiFe hydrogenase.</title>
        <authorList>
            <person name="Lahme S."/>
            <person name="Mand J."/>
            <person name="Longwell J."/>
            <person name="Smith R."/>
            <person name="Enning D."/>
        </authorList>
    </citation>
    <scope>NUCLEOTIDE SEQUENCE</scope>
    <source>
        <strain evidence="13">MIC098Bin6</strain>
    </source>
</reference>
<dbReference type="InterPro" id="IPR003661">
    <property type="entry name" value="HisK_dim/P_dom"/>
</dbReference>
<keyword evidence="3" id="KW-0597">Phosphoprotein</keyword>
<evidence type="ECO:0000256" key="5">
    <source>
        <dbReference type="ARBA" id="ARBA00022741"/>
    </source>
</evidence>
<dbReference type="GO" id="GO:0000155">
    <property type="term" value="F:phosphorelay sensor kinase activity"/>
    <property type="evidence" value="ECO:0007669"/>
    <property type="project" value="InterPro"/>
</dbReference>
<dbReference type="InterPro" id="IPR000700">
    <property type="entry name" value="PAS-assoc_C"/>
</dbReference>
<feature type="domain" description="PAC" evidence="12">
    <location>
        <begin position="136"/>
        <end position="188"/>
    </location>
</feature>
<keyword evidence="8" id="KW-0902">Two-component regulatory system</keyword>
<dbReference type="InterPro" id="IPR000014">
    <property type="entry name" value="PAS"/>
</dbReference>
<dbReference type="PROSITE" id="PS50112">
    <property type="entry name" value="PAS"/>
    <property type="match status" value="1"/>
</dbReference>
<keyword evidence="4" id="KW-0808">Transferase</keyword>
<feature type="domain" description="PAS" evidence="11">
    <location>
        <begin position="67"/>
        <end position="121"/>
    </location>
</feature>
<dbReference type="Pfam" id="PF02518">
    <property type="entry name" value="HATPase_c"/>
    <property type="match status" value="1"/>
</dbReference>
<evidence type="ECO:0000313" key="13">
    <source>
        <dbReference type="EMBL" id="MBG0780177.1"/>
    </source>
</evidence>
<evidence type="ECO:0000256" key="1">
    <source>
        <dbReference type="ARBA" id="ARBA00000085"/>
    </source>
</evidence>
<dbReference type="Pfam" id="PF00989">
    <property type="entry name" value="PAS"/>
    <property type="match status" value="1"/>
</dbReference>
<keyword evidence="7" id="KW-0067">ATP-binding</keyword>
<keyword evidence="9" id="KW-1133">Transmembrane helix</keyword>
<dbReference type="InterPro" id="IPR003594">
    <property type="entry name" value="HATPase_dom"/>
</dbReference>
<dbReference type="InterPro" id="IPR005467">
    <property type="entry name" value="His_kinase_dom"/>
</dbReference>
<dbReference type="EC" id="2.7.13.3" evidence="2"/>
<keyword evidence="5" id="KW-0547">Nucleotide-binding</keyword>
<feature type="transmembrane region" description="Helical" evidence="9">
    <location>
        <begin position="34"/>
        <end position="53"/>
    </location>
</feature>
<proteinExistence type="predicted"/>
<organism evidence="13 14">
    <name type="scientific">Desulfotignum balticum</name>
    <dbReference type="NCBI Taxonomy" id="115781"/>
    <lineage>
        <taxon>Bacteria</taxon>
        <taxon>Pseudomonadati</taxon>
        <taxon>Thermodesulfobacteriota</taxon>
        <taxon>Desulfobacteria</taxon>
        <taxon>Desulfobacterales</taxon>
        <taxon>Desulfobacteraceae</taxon>
        <taxon>Desulfotignum</taxon>
    </lineage>
</organism>
<dbReference type="AlphaFoldDB" id="A0A931CSA1"/>
<dbReference type="SUPFAM" id="SSF47384">
    <property type="entry name" value="Homodimeric domain of signal transducing histidine kinase"/>
    <property type="match status" value="1"/>
</dbReference>
<evidence type="ECO:0000256" key="6">
    <source>
        <dbReference type="ARBA" id="ARBA00022777"/>
    </source>
</evidence>
<dbReference type="CDD" id="cd00082">
    <property type="entry name" value="HisKA"/>
    <property type="match status" value="1"/>
</dbReference>
<evidence type="ECO:0000313" key="14">
    <source>
        <dbReference type="Proteomes" id="UP000706172"/>
    </source>
</evidence>
<dbReference type="InterPro" id="IPR036097">
    <property type="entry name" value="HisK_dim/P_sf"/>
</dbReference>
<name>A0A931CSA1_9BACT</name>
<dbReference type="PRINTS" id="PR00344">
    <property type="entry name" value="BCTRLSENSOR"/>
</dbReference>
<dbReference type="Gene3D" id="1.10.287.130">
    <property type="match status" value="1"/>
</dbReference>
<dbReference type="PROSITE" id="PS50109">
    <property type="entry name" value="HIS_KIN"/>
    <property type="match status" value="1"/>
</dbReference>
<dbReference type="EMBL" id="JACCQK010000609">
    <property type="protein sequence ID" value="MBG0780177.1"/>
    <property type="molecule type" value="Genomic_DNA"/>
</dbReference>
<dbReference type="PANTHER" id="PTHR43065:SF10">
    <property type="entry name" value="PEROXIDE STRESS-ACTIVATED HISTIDINE KINASE MAK3"/>
    <property type="match status" value="1"/>
</dbReference>
<dbReference type="SMART" id="SM00387">
    <property type="entry name" value="HATPase_c"/>
    <property type="match status" value="1"/>
</dbReference>
<dbReference type="Gene3D" id="3.30.565.10">
    <property type="entry name" value="Histidine kinase-like ATPase, C-terminal domain"/>
    <property type="match status" value="1"/>
</dbReference>
<evidence type="ECO:0000256" key="2">
    <source>
        <dbReference type="ARBA" id="ARBA00012438"/>
    </source>
</evidence>
<keyword evidence="6" id="KW-0418">Kinase</keyword>
<keyword evidence="9" id="KW-0472">Membrane</keyword>
<gene>
    <name evidence="13" type="ORF">H0S81_09680</name>
</gene>
<evidence type="ECO:0000256" key="4">
    <source>
        <dbReference type="ARBA" id="ARBA00022679"/>
    </source>
</evidence>
<dbReference type="GO" id="GO:0005524">
    <property type="term" value="F:ATP binding"/>
    <property type="evidence" value="ECO:0007669"/>
    <property type="project" value="UniProtKB-KW"/>
</dbReference>
<dbReference type="NCBIfam" id="TIGR00229">
    <property type="entry name" value="sensory_box"/>
    <property type="match status" value="1"/>
</dbReference>
<dbReference type="InterPro" id="IPR036890">
    <property type="entry name" value="HATPase_C_sf"/>
</dbReference>
<keyword evidence="9" id="KW-0812">Transmembrane</keyword>
<evidence type="ECO:0000256" key="7">
    <source>
        <dbReference type="ARBA" id="ARBA00022840"/>
    </source>
</evidence>
<evidence type="ECO:0000259" key="11">
    <source>
        <dbReference type="PROSITE" id="PS50112"/>
    </source>
</evidence>
<dbReference type="InterPro" id="IPR035965">
    <property type="entry name" value="PAS-like_dom_sf"/>
</dbReference>
<dbReference type="CDD" id="cd00130">
    <property type="entry name" value="PAS"/>
    <property type="match status" value="1"/>
</dbReference>
<sequence length="414" mass="45955">MPSALDAENRPVMFIGMDVRPFEQAVTEDLQHNIVMITIVFLVGLAGIISLFWSRKVIRSHRLLQDTRAFAAETIASLPMGIIIVDKRRHIRYMNDTACSLLGINISAVTDKTADEVLPEEIWHLHKIADAHGKGLEKEIVVNSENSGPTPISMMVTNIFDQAGEFLGFLFILKDLSQIRALELKIRRKERLAALGTLASGIAHEVRNPLSSIKGYAGFFGSLFEAGSDNRKAAQLMVEEIDRVDRVISELLEFARPADLQLRPTPPELLIKNSLRIIRHEAQSAGIRVKEKIDVRLPELHLDPDRFSQVLLNLYINAIQAMKHGGDLTVDVSMKREAVLFAVSDTGEGISPEDQPAVFNPYYTTKKKGPGLGLAIVHKIVEGHNGAIWLESAPGKGTTFFVSIPLKKQQRKVP</sequence>
<dbReference type="SUPFAM" id="SSF55874">
    <property type="entry name" value="ATPase domain of HSP90 chaperone/DNA topoisomerase II/histidine kinase"/>
    <property type="match status" value="1"/>
</dbReference>
<evidence type="ECO:0000256" key="3">
    <source>
        <dbReference type="ARBA" id="ARBA00022553"/>
    </source>
</evidence>
<dbReference type="InterPro" id="IPR004358">
    <property type="entry name" value="Sig_transdc_His_kin-like_C"/>
</dbReference>
<comment type="catalytic activity">
    <reaction evidence="1">
        <text>ATP + protein L-histidine = ADP + protein N-phospho-L-histidine.</text>
        <dbReference type="EC" id="2.7.13.3"/>
    </reaction>
</comment>
<dbReference type="Gene3D" id="3.30.450.20">
    <property type="entry name" value="PAS domain"/>
    <property type="match status" value="1"/>
</dbReference>
<dbReference type="PROSITE" id="PS50113">
    <property type="entry name" value="PAC"/>
    <property type="match status" value="1"/>
</dbReference>
<accession>A0A931CSA1</accession>
<dbReference type="Pfam" id="PF00512">
    <property type="entry name" value="HisKA"/>
    <property type="match status" value="1"/>
</dbReference>